<gene>
    <name evidence="3" type="ORF">BSK56_14845</name>
</gene>
<reference evidence="3 4" key="1">
    <citation type="submission" date="2016-10" db="EMBL/GenBank/DDBJ databases">
        <title>Paenibacillus species isolates.</title>
        <authorList>
            <person name="Beno S.M."/>
        </authorList>
    </citation>
    <scope>NUCLEOTIDE SEQUENCE [LARGE SCALE GENOMIC DNA]</scope>
    <source>
        <strain evidence="3 4">FSL H7-0744</strain>
    </source>
</reference>
<dbReference type="EMBL" id="MPTB01000017">
    <property type="protein sequence ID" value="OMD47094.1"/>
    <property type="molecule type" value="Genomic_DNA"/>
</dbReference>
<dbReference type="RefSeq" id="WP_076111242.1">
    <property type="nucleotide sequence ID" value="NZ_MPTB01000017.1"/>
</dbReference>
<feature type="signal peptide" evidence="2">
    <location>
        <begin position="1"/>
        <end position="21"/>
    </location>
</feature>
<protein>
    <recommendedName>
        <fullName evidence="5">DUF5667 domain-containing protein</fullName>
    </recommendedName>
</protein>
<dbReference type="Proteomes" id="UP000187412">
    <property type="component" value="Unassembled WGS sequence"/>
</dbReference>
<evidence type="ECO:0000313" key="4">
    <source>
        <dbReference type="Proteomes" id="UP000187412"/>
    </source>
</evidence>
<evidence type="ECO:0008006" key="5">
    <source>
        <dbReference type="Google" id="ProtNLM"/>
    </source>
</evidence>
<evidence type="ECO:0000256" key="2">
    <source>
        <dbReference type="SAM" id="SignalP"/>
    </source>
</evidence>
<comment type="caution">
    <text evidence="3">The sequence shown here is derived from an EMBL/GenBank/DDBJ whole genome shotgun (WGS) entry which is preliminary data.</text>
</comment>
<organism evidence="3 4">
    <name type="scientific">Paenibacillus borealis</name>
    <dbReference type="NCBI Taxonomy" id="160799"/>
    <lineage>
        <taxon>Bacteria</taxon>
        <taxon>Bacillati</taxon>
        <taxon>Bacillota</taxon>
        <taxon>Bacilli</taxon>
        <taxon>Bacillales</taxon>
        <taxon>Paenibacillaceae</taxon>
        <taxon>Paenibacillus</taxon>
    </lineage>
</organism>
<keyword evidence="2" id="KW-0732">Signal</keyword>
<name>A0ABX3H9E6_PAEBO</name>
<keyword evidence="4" id="KW-1185">Reference proteome</keyword>
<proteinExistence type="predicted"/>
<evidence type="ECO:0000313" key="3">
    <source>
        <dbReference type="EMBL" id="OMD47094.1"/>
    </source>
</evidence>
<feature type="coiled-coil region" evidence="1">
    <location>
        <begin position="86"/>
        <end position="117"/>
    </location>
</feature>
<accession>A0ABX3H9E6</accession>
<evidence type="ECO:0000256" key="1">
    <source>
        <dbReference type="SAM" id="Coils"/>
    </source>
</evidence>
<feature type="chain" id="PRO_5045422334" description="DUF5667 domain-containing protein" evidence="2">
    <location>
        <begin position="22"/>
        <end position="179"/>
    </location>
</feature>
<sequence>MKKAMILLLLLVVVLPSQAFAATYSNAYVDKYYFESYKDRVKEVKDAQKNLSKVLGTEITALAQKSKVSAANYSNAVKNKLSKEAVAKARNEMTQDKKTLAAAKAKLSKTVKSAKKESDASLKEIANHKASLVKMIKTHLEGKDQQSDVAFNKTLSSELSQIDSSFNAALEYLQNIELD</sequence>
<keyword evidence="1" id="KW-0175">Coiled coil</keyword>